<evidence type="ECO:0000313" key="2">
    <source>
        <dbReference type="EMBL" id="MFD1630511.1"/>
    </source>
</evidence>
<accession>A0ABW4ICP3</accession>
<name>A0ABW4ICP3_9SPHI</name>
<dbReference type="RefSeq" id="WP_379662888.1">
    <property type="nucleotide sequence ID" value="NZ_JBHUDG010000017.1"/>
</dbReference>
<keyword evidence="3" id="KW-1185">Reference proteome</keyword>
<feature type="transmembrane region" description="Helical" evidence="1">
    <location>
        <begin position="97"/>
        <end position="115"/>
    </location>
</feature>
<proteinExistence type="predicted"/>
<evidence type="ECO:0008006" key="4">
    <source>
        <dbReference type="Google" id="ProtNLM"/>
    </source>
</evidence>
<keyword evidence="1" id="KW-0812">Transmembrane</keyword>
<protein>
    <recommendedName>
        <fullName evidence="4">VanZ like family protein</fullName>
    </recommendedName>
</protein>
<organism evidence="2 3">
    <name type="scientific">Pseudopedobacter beijingensis</name>
    <dbReference type="NCBI Taxonomy" id="1207056"/>
    <lineage>
        <taxon>Bacteria</taxon>
        <taxon>Pseudomonadati</taxon>
        <taxon>Bacteroidota</taxon>
        <taxon>Sphingobacteriia</taxon>
        <taxon>Sphingobacteriales</taxon>
        <taxon>Sphingobacteriaceae</taxon>
        <taxon>Pseudopedobacter</taxon>
    </lineage>
</organism>
<sequence>MFDRYFVFYCLAWCIIRGLRKHDVIIPYINSWLTDFVFVPLVAHFAHVVGLVLLRLTVPYKFPLYQLLALSALTSVVFEYIAPMYTPYNRADWGDVIAYFLGGVFYCFVHQKLLLKNMIVWKCKFQLF</sequence>
<gene>
    <name evidence="2" type="ORF">ACFSAH_11520</name>
</gene>
<evidence type="ECO:0000256" key="1">
    <source>
        <dbReference type="SAM" id="Phobius"/>
    </source>
</evidence>
<dbReference type="Proteomes" id="UP001597118">
    <property type="component" value="Unassembled WGS sequence"/>
</dbReference>
<reference evidence="3" key="1">
    <citation type="journal article" date="2019" name="Int. J. Syst. Evol. Microbiol.">
        <title>The Global Catalogue of Microorganisms (GCM) 10K type strain sequencing project: providing services to taxonomists for standard genome sequencing and annotation.</title>
        <authorList>
            <consortium name="The Broad Institute Genomics Platform"/>
            <consortium name="The Broad Institute Genome Sequencing Center for Infectious Disease"/>
            <person name="Wu L."/>
            <person name="Ma J."/>
        </authorList>
    </citation>
    <scope>NUCLEOTIDE SEQUENCE [LARGE SCALE GENOMIC DNA]</scope>
    <source>
        <strain evidence="3">CCUG 53762</strain>
    </source>
</reference>
<feature type="transmembrane region" description="Helical" evidence="1">
    <location>
        <begin position="37"/>
        <end position="57"/>
    </location>
</feature>
<evidence type="ECO:0000313" key="3">
    <source>
        <dbReference type="Proteomes" id="UP001597118"/>
    </source>
</evidence>
<feature type="transmembrane region" description="Helical" evidence="1">
    <location>
        <begin position="64"/>
        <end position="85"/>
    </location>
</feature>
<keyword evidence="1" id="KW-0472">Membrane</keyword>
<keyword evidence="1" id="KW-1133">Transmembrane helix</keyword>
<comment type="caution">
    <text evidence="2">The sequence shown here is derived from an EMBL/GenBank/DDBJ whole genome shotgun (WGS) entry which is preliminary data.</text>
</comment>
<dbReference type="EMBL" id="JBHUDG010000017">
    <property type="protein sequence ID" value="MFD1630511.1"/>
    <property type="molecule type" value="Genomic_DNA"/>
</dbReference>